<keyword evidence="3" id="KW-1185">Reference proteome</keyword>
<comment type="caution">
    <text evidence="2">The sequence shown here is derived from an EMBL/GenBank/DDBJ whole genome shotgun (WGS) entry which is preliminary data.</text>
</comment>
<organism evidence="2 3">
    <name type="scientific">Monosporascus ibericus</name>
    <dbReference type="NCBI Taxonomy" id="155417"/>
    <lineage>
        <taxon>Eukaryota</taxon>
        <taxon>Fungi</taxon>
        <taxon>Dikarya</taxon>
        <taxon>Ascomycota</taxon>
        <taxon>Pezizomycotina</taxon>
        <taxon>Sordariomycetes</taxon>
        <taxon>Xylariomycetidae</taxon>
        <taxon>Xylariales</taxon>
        <taxon>Xylariales incertae sedis</taxon>
        <taxon>Monosporascus</taxon>
    </lineage>
</organism>
<feature type="region of interest" description="Disordered" evidence="1">
    <location>
        <begin position="59"/>
        <end position="79"/>
    </location>
</feature>
<evidence type="ECO:0000313" key="2">
    <source>
        <dbReference type="EMBL" id="RYP07959.1"/>
    </source>
</evidence>
<evidence type="ECO:0000256" key="1">
    <source>
        <dbReference type="SAM" id="MobiDB-lite"/>
    </source>
</evidence>
<dbReference type="EMBL" id="QJNU01000077">
    <property type="protein sequence ID" value="RYP07959.1"/>
    <property type="molecule type" value="Genomic_DNA"/>
</dbReference>
<dbReference type="AlphaFoldDB" id="A0A4V1XBZ4"/>
<protein>
    <submittedName>
        <fullName evidence="2">Uncharacterized protein</fullName>
    </submittedName>
</protein>
<feature type="region of interest" description="Disordered" evidence="1">
    <location>
        <begin position="353"/>
        <end position="382"/>
    </location>
</feature>
<feature type="compositionally biased region" description="Low complexity" evidence="1">
    <location>
        <begin position="253"/>
        <end position="263"/>
    </location>
</feature>
<dbReference type="PANTHER" id="PTHR33112:SF10">
    <property type="entry name" value="TOL"/>
    <property type="match status" value="1"/>
</dbReference>
<evidence type="ECO:0000313" key="3">
    <source>
        <dbReference type="Proteomes" id="UP000293360"/>
    </source>
</evidence>
<proteinExistence type="predicted"/>
<name>A0A4V1XBZ4_9PEZI</name>
<feature type="region of interest" description="Disordered" evidence="1">
    <location>
        <begin position="244"/>
        <end position="263"/>
    </location>
</feature>
<reference evidence="2 3" key="1">
    <citation type="submission" date="2018-06" db="EMBL/GenBank/DDBJ databases">
        <title>Complete Genomes of Monosporascus.</title>
        <authorList>
            <person name="Robinson A.J."/>
            <person name="Natvig D.O."/>
        </authorList>
    </citation>
    <scope>NUCLEOTIDE SEQUENCE [LARGE SCALE GENOMIC DNA]</scope>
    <source>
        <strain evidence="2 3">CBS 110550</strain>
    </source>
</reference>
<dbReference type="OrthoDB" id="5207784at2759"/>
<sequence>MVHEYTRHKLTFPGDRLPAFSGVAAEMADALSMRYCAGLWEGNLPLALLWKRANGWEVAKPRSDPPPRPLGPGRHSTGTLSTRCRWGGPFREFERPVPLAKVEGVCCVPAARDERGQLVPAESYILLSAHVMEAALCIEDKLSSKFRWMYASIAMKGIRVQEGTETGEPVDFDNDVQICDHAGNWTWEEKEGLYCARILKSWNTYYWLVLRLLDRENFVFERIGSVYGSHVDCRLNPTHSLKFKHIPPTDLEPSSTPSRTPISPRFFPVEDASTEQRRHHAPVLVEAVAHRLERLSPVLAPAVLGPPAIRSAAAATALGRAEAVVAASQRAPLHGAQPREVGGWAPTLSHPAAAAGAASATRVSRGNAKDMPPPYEEVSDRPSEDVLEPEVFVFAGTSVVFERVDHDPHEKTESTEPKKQHNRHLFYLAHPAGAQYRTDRPAYYITSVSPGGLGNIHLETSKSTFQNTEFKALLSVEKSASDSPLFNETPEPLFDAKLKWMGGHYTWTDSDGRQVAYENKKRDRQRLVVTAAMRRKMRDALIATWCLRLWHDTAESREAKRDAMERLTPADCMDGYGDMKLAKRVGALAALGGA</sequence>
<gene>
    <name evidence="2" type="ORF">DL764_002187</name>
</gene>
<accession>A0A4V1XBZ4</accession>
<dbReference type="PANTHER" id="PTHR33112">
    <property type="entry name" value="DOMAIN PROTEIN, PUTATIVE-RELATED"/>
    <property type="match status" value="1"/>
</dbReference>
<dbReference type="Proteomes" id="UP000293360">
    <property type="component" value="Unassembled WGS sequence"/>
</dbReference>